<protein>
    <submittedName>
        <fullName evidence="8">Radical SAM protein</fullName>
    </submittedName>
</protein>
<keyword evidence="6" id="KW-0411">Iron-sulfur</keyword>
<dbReference type="InterPro" id="IPR013785">
    <property type="entry name" value="Aldolase_TIM"/>
</dbReference>
<reference evidence="8" key="2">
    <citation type="submission" date="2021-04" db="EMBL/GenBank/DDBJ databases">
        <authorList>
            <person name="Gilroy R."/>
        </authorList>
    </citation>
    <scope>NUCLEOTIDE SEQUENCE</scope>
    <source>
        <strain evidence="8">5032</strain>
    </source>
</reference>
<dbReference type="GO" id="GO:0003824">
    <property type="term" value="F:catalytic activity"/>
    <property type="evidence" value="ECO:0007669"/>
    <property type="project" value="InterPro"/>
</dbReference>
<dbReference type="AlphaFoldDB" id="A0A9D2HNX7"/>
<evidence type="ECO:0000256" key="3">
    <source>
        <dbReference type="ARBA" id="ARBA00022691"/>
    </source>
</evidence>
<accession>A0A9D2HNX7</accession>
<dbReference type="GO" id="GO:0051539">
    <property type="term" value="F:4 iron, 4 sulfur cluster binding"/>
    <property type="evidence" value="ECO:0007669"/>
    <property type="project" value="UniProtKB-KW"/>
</dbReference>
<dbReference type="GO" id="GO:0046872">
    <property type="term" value="F:metal ion binding"/>
    <property type="evidence" value="ECO:0007669"/>
    <property type="project" value="UniProtKB-KW"/>
</dbReference>
<evidence type="ECO:0000256" key="4">
    <source>
        <dbReference type="ARBA" id="ARBA00022723"/>
    </source>
</evidence>
<evidence type="ECO:0000256" key="5">
    <source>
        <dbReference type="ARBA" id="ARBA00023004"/>
    </source>
</evidence>
<dbReference type="SUPFAM" id="SSF102114">
    <property type="entry name" value="Radical SAM enzymes"/>
    <property type="match status" value="1"/>
</dbReference>
<dbReference type="InterPro" id="IPR040084">
    <property type="entry name" value="GTPase_Obg"/>
</dbReference>
<keyword evidence="5" id="KW-0408">Iron</keyword>
<reference evidence="8" key="1">
    <citation type="journal article" date="2021" name="PeerJ">
        <title>Extensive microbial diversity within the chicken gut microbiome revealed by metagenomics and culture.</title>
        <authorList>
            <person name="Gilroy R."/>
            <person name="Ravi A."/>
            <person name="Getino M."/>
            <person name="Pursley I."/>
            <person name="Horton D.L."/>
            <person name="Alikhan N.F."/>
            <person name="Baker D."/>
            <person name="Gharbi K."/>
            <person name="Hall N."/>
            <person name="Watson M."/>
            <person name="Adriaenssens E.M."/>
            <person name="Foster-Nyarko E."/>
            <person name="Jarju S."/>
            <person name="Secka A."/>
            <person name="Antonio M."/>
            <person name="Oren A."/>
            <person name="Chaudhuri R.R."/>
            <person name="La Ragione R."/>
            <person name="Hildebrand F."/>
            <person name="Pallen M.J."/>
        </authorList>
    </citation>
    <scope>NUCLEOTIDE SEQUENCE</scope>
    <source>
        <strain evidence="8">5032</strain>
    </source>
</reference>
<dbReference type="PROSITE" id="PS51918">
    <property type="entry name" value="RADICAL_SAM"/>
    <property type="match status" value="1"/>
</dbReference>
<dbReference type="SFLD" id="SFLDG01083">
    <property type="entry name" value="Uncharacterised_Radical_SAM_Su"/>
    <property type="match status" value="1"/>
</dbReference>
<gene>
    <name evidence="8" type="ORF">H9784_06310</name>
</gene>
<dbReference type="EMBL" id="DWZD01000040">
    <property type="protein sequence ID" value="HJA79163.1"/>
    <property type="molecule type" value="Genomic_DNA"/>
</dbReference>
<evidence type="ECO:0000256" key="1">
    <source>
        <dbReference type="ARBA" id="ARBA00001966"/>
    </source>
</evidence>
<evidence type="ECO:0000313" key="8">
    <source>
        <dbReference type="EMBL" id="HJA79163.1"/>
    </source>
</evidence>
<dbReference type="PANTHER" id="PTHR43787:SF11">
    <property type="entry name" value="UPF0026 PROTEIN SLR1464"/>
    <property type="match status" value="1"/>
</dbReference>
<comment type="cofactor">
    <cofactor evidence="1">
        <name>[4Fe-4S] cluster</name>
        <dbReference type="ChEBI" id="CHEBI:49883"/>
    </cofactor>
</comment>
<organism evidence="8 9">
    <name type="scientific">Candidatus Desulfovibrio intestinavium</name>
    <dbReference type="NCBI Taxonomy" id="2838534"/>
    <lineage>
        <taxon>Bacteria</taxon>
        <taxon>Pseudomonadati</taxon>
        <taxon>Thermodesulfobacteriota</taxon>
        <taxon>Desulfovibrionia</taxon>
        <taxon>Desulfovibrionales</taxon>
        <taxon>Desulfovibrionaceae</taxon>
        <taxon>Desulfovibrio</taxon>
    </lineage>
</organism>
<dbReference type="Gene3D" id="3.20.20.70">
    <property type="entry name" value="Aldolase class I"/>
    <property type="match status" value="1"/>
</dbReference>
<comment type="caution">
    <text evidence="8">The sequence shown here is derived from an EMBL/GenBank/DDBJ whole genome shotgun (WGS) entry which is preliminary data.</text>
</comment>
<evidence type="ECO:0000313" key="9">
    <source>
        <dbReference type="Proteomes" id="UP000823821"/>
    </source>
</evidence>
<evidence type="ECO:0000259" key="7">
    <source>
        <dbReference type="PROSITE" id="PS51918"/>
    </source>
</evidence>
<dbReference type="Proteomes" id="UP000823821">
    <property type="component" value="Unassembled WGS sequence"/>
</dbReference>
<sequence length="318" mass="34973">MSKAFQHVYGPVPSRRLGRSLGVDALTFKTCSFDCVYCQLGHTTHHTVERKEYVPVAEILDEVRRKLADDTPQYISFAGSGEPTLHSRLGDIIRHIKIMTDVPVVVITNGSLLWRPDVRSDLAAADVVIPSLDGGTAAQLAQVNAPEASLDFQTIVDGIARFRKEFHGQIWLEIMLLGGVNDDDASIDALSRLVGKIHPDKVQLNSVCRPPADRSARPVPADRLRIIRERMAAAVPCEVEIIATHLDDAAHESFREQVQEEDVLATIARRPCTVNDVAAGLNIHHNEALKHLEMLVADGKAVTQTRGDQLYYAAVETA</sequence>
<evidence type="ECO:0000256" key="2">
    <source>
        <dbReference type="ARBA" id="ARBA00022485"/>
    </source>
</evidence>
<evidence type="ECO:0000256" key="6">
    <source>
        <dbReference type="ARBA" id="ARBA00023014"/>
    </source>
</evidence>
<keyword evidence="3" id="KW-0949">S-adenosyl-L-methionine</keyword>
<dbReference type="PANTHER" id="PTHR43787">
    <property type="entry name" value="FEMO COFACTOR BIOSYNTHESIS PROTEIN NIFB-RELATED"/>
    <property type="match status" value="1"/>
</dbReference>
<dbReference type="CDD" id="cd01335">
    <property type="entry name" value="Radical_SAM"/>
    <property type="match status" value="1"/>
</dbReference>
<keyword evidence="4" id="KW-0479">Metal-binding</keyword>
<dbReference type="InterPro" id="IPR058240">
    <property type="entry name" value="rSAM_sf"/>
</dbReference>
<name>A0A9D2HNX7_9BACT</name>
<dbReference type="InterPro" id="IPR007197">
    <property type="entry name" value="rSAM"/>
</dbReference>
<proteinExistence type="predicted"/>
<keyword evidence="2" id="KW-0004">4Fe-4S</keyword>
<dbReference type="Pfam" id="PF04055">
    <property type="entry name" value="Radical_SAM"/>
    <property type="match status" value="1"/>
</dbReference>
<feature type="domain" description="Radical SAM core" evidence="7">
    <location>
        <begin position="16"/>
        <end position="238"/>
    </location>
</feature>
<dbReference type="SFLD" id="SFLDS00029">
    <property type="entry name" value="Radical_SAM"/>
    <property type="match status" value="1"/>
</dbReference>